<proteinExistence type="predicted"/>
<sequence length="109" mass="12170">MASGLLGIETIPPWLGEFEVDQFFRLSPAEIATVKRLRGSDMPLGLGLHIGFLRMSGRVLNSTELIHWRILAFLGAQFQIPAPRVVSLRALYPRWWTGERAKVGATQLA</sequence>
<comment type="caution">
    <text evidence="2">The sequence shown here is derived from an EMBL/GenBank/DDBJ whole genome shotgun (WGS) entry which is preliminary data.</text>
</comment>
<dbReference type="AlphaFoldDB" id="A0A9D7E3D8"/>
<evidence type="ECO:0000313" key="2">
    <source>
        <dbReference type="EMBL" id="MBK6973002.1"/>
    </source>
</evidence>
<reference evidence="2" key="1">
    <citation type="submission" date="2020-10" db="EMBL/GenBank/DDBJ databases">
        <title>Connecting structure to function with the recovery of over 1000 high-quality activated sludge metagenome-assembled genomes encoding full-length rRNA genes using long-read sequencing.</title>
        <authorList>
            <person name="Singleton C.M."/>
            <person name="Petriglieri F."/>
            <person name="Kristensen J.M."/>
            <person name="Kirkegaard R.H."/>
            <person name="Michaelsen T.Y."/>
            <person name="Andersen M.H."/>
            <person name="Karst S.M."/>
            <person name="Dueholm M.S."/>
            <person name="Nielsen P.H."/>
            <person name="Albertsen M."/>
        </authorList>
    </citation>
    <scope>NUCLEOTIDE SEQUENCE</scope>
    <source>
        <strain evidence="2">Bjer_18-Q3-R1-45_BAT3C.347</strain>
    </source>
</reference>
<feature type="domain" description="DUF4158" evidence="1">
    <location>
        <begin position="16"/>
        <end position="87"/>
    </location>
</feature>
<name>A0A9D7E3D8_9PROT</name>
<protein>
    <submittedName>
        <fullName evidence="2">DUF4158 domain-containing protein</fullName>
    </submittedName>
</protein>
<accession>A0A9D7E3D8</accession>
<evidence type="ECO:0000259" key="1">
    <source>
        <dbReference type="Pfam" id="PF13700"/>
    </source>
</evidence>
<dbReference type="InterPro" id="IPR025296">
    <property type="entry name" value="DUF4158"/>
</dbReference>
<evidence type="ECO:0000313" key="3">
    <source>
        <dbReference type="Proteomes" id="UP000807785"/>
    </source>
</evidence>
<organism evidence="2 3">
    <name type="scientific">Candidatus Methylophosphatis roskildensis</name>
    <dbReference type="NCBI Taxonomy" id="2899263"/>
    <lineage>
        <taxon>Bacteria</taxon>
        <taxon>Pseudomonadati</taxon>
        <taxon>Pseudomonadota</taxon>
        <taxon>Betaproteobacteria</taxon>
        <taxon>Nitrosomonadales</taxon>
        <taxon>Sterolibacteriaceae</taxon>
        <taxon>Candidatus Methylophosphatis</taxon>
    </lineage>
</organism>
<gene>
    <name evidence="2" type="ORF">IPH26_08630</name>
</gene>
<dbReference type="EMBL" id="JADJEV010000003">
    <property type="protein sequence ID" value="MBK6973002.1"/>
    <property type="molecule type" value="Genomic_DNA"/>
</dbReference>
<dbReference type="Pfam" id="PF13700">
    <property type="entry name" value="DUF4158"/>
    <property type="match status" value="1"/>
</dbReference>
<dbReference type="Proteomes" id="UP000807785">
    <property type="component" value="Unassembled WGS sequence"/>
</dbReference>